<evidence type="ECO:0000256" key="5">
    <source>
        <dbReference type="ARBA" id="ARBA00022753"/>
    </source>
</evidence>
<dbReference type="InterPro" id="IPR037917">
    <property type="entry name" value="Ypt35_PX"/>
</dbReference>
<sequence length="203" mass="22391">MGTRLDDADGAPAARGELQTPATAAAPERESGSSDLRNGSGVTDAPPFWSTNRHRRTASSASILTIDQARPAAITLEDHSKDDDEQALSCWAQSVTIDDYSVVSGNGSIGAYVVWHLTVSTLYGGDMPLNKRYSEFDRLRTDLIRAFPHAEAQIPELPRKSMVSRFRPRFLEHRKNGLAHFMNCILLNPEFASSPILKEFIFS</sequence>
<name>A0A2G5HLG6_CERBT</name>
<feature type="region of interest" description="Disordered" evidence="10">
    <location>
        <begin position="1"/>
        <end position="56"/>
    </location>
</feature>
<evidence type="ECO:0000256" key="8">
    <source>
        <dbReference type="ARBA" id="ARBA00033774"/>
    </source>
</evidence>
<evidence type="ECO:0000313" key="13">
    <source>
        <dbReference type="EMBL" id="WPB01893.1"/>
    </source>
</evidence>
<dbReference type="PANTHER" id="PTHR10555">
    <property type="entry name" value="SORTING NEXIN"/>
    <property type="match status" value="1"/>
</dbReference>
<dbReference type="Gene3D" id="3.30.1520.10">
    <property type="entry name" value="Phox-like domain"/>
    <property type="match status" value="1"/>
</dbReference>
<dbReference type="EMBL" id="LKMD01000105">
    <property type="protein sequence ID" value="PIA93052.1"/>
    <property type="molecule type" value="Genomic_DNA"/>
</dbReference>
<dbReference type="EMBL" id="CP134187">
    <property type="protein sequence ID" value="WPB01893.1"/>
    <property type="molecule type" value="Genomic_DNA"/>
</dbReference>
<evidence type="ECO:0000256" key="10">
    <source>
        <dbReference type="SAM" id="MobiDB-lite"/>
    </source>
</evidence>
<keyword evidence="15" id="KW-1185">Reference proteome</keyword>
<dbReference type="GO" id="GO:0032266">
    <property type="term" value="F:phosphatidylinositol-3-phosphate binding"/>
    <property type="evidence" value="ECO:0007669"/>
    <property type="project" value="InterPro"/>
</dbReference>
<evidence type="ECO:0000256" key="6">
    <source>
        <dbReference type="ARBA" id="ARBA00023136"/>
    </source>
</evidence>
<keyword evidence="4" id="KW-0926">Vacuole</keyword>
<reference evidence="12 14" key="1">
    <citation type="submission" date="2015-10" db="EMBL/GenBank/DDBJ databases">
        <title>The cercosporin biosynthetic gene cluster was horizontally transferred to several fungal lineages and shown to be expanded in Cercospora beticola based on microsynteny with recipient genomes.</title>
        <authorList>
            <person name="De Jonge R."/>
            <person name="Ebert M.K."/>
            <person name="Suttle J.C."/>
            <person name="Jurick Ii W.M."/>
            <person name="Secor G.A."/>
            <person name="Thomma B.P."/>
            <person name="Van De Peer Y."/>
            <person name="Bolton M.D."/>
        </authorList>
    </citation>
    <scope>NUCLEOTIDE SEQUENCE [LARGE SCALE GENOMIC DNA]</scope>
    <source>
        <strain evidence="12 14">09-40</strain>
    </source>
</reference>
<evidence type="ECO:0000313" key="14">
    <source>
        <dbReference type="Proteomes" id="UP000230605"/>
    </source>
</evidence>
<dbReference type="Proteomes" id="UP001302367">
    <property type="component" value="Chromosome 4"/>
</dbReference>
<dbReference type="OrthoDB" id="10254720at2759"/>
<dbReference type="GO" id="GO:0005774">
    <property type="term" value="C:vacuolar membrane"/>
    <property type="evidence" value="ECO:0007669"/>
    <property type="project" value="UniProtKB-SubCell"/>
</dbReference>
<reference evidence="13 15" key="2">
    <citation type="submission" date="2023-09" db="EMBL/GenBank/DDBJ databases">
        <title>Complete-Gapless Cercospora beticola genome.</title>
        <authorList>
            <person name="Wyatt N.A."/>
            <person name="Spanner R.E."/>
            <person name="Bolton M.D."/>
        </authorList>
    </citation>
    <scope>NUCLEOTIDE SEQUENCE [LARGE SCALE GENOMIC DNA]</scope>
    <source>
        <strain evidence="13">Cb09-40</strain>
    </source>
</reference>
<evidence type="ECO:0000256" key="9">
    <source>
        <dbReference type="ARBA" id="ARBA00033785"/>
    </source>
</evidence>
<dbReference type="Proteomes" id="UP000230605">
    <property type="component" value="Chromosome 4"/>
</dbReference>
<dbReference type="PANTHER" id="PTHR10555:SF170">
    <property type="entry name" value="FI18122P1"/>
    <property type="match status" value="1"/>
</dbReference>
<evidence type="ECO:0000256" key="2">
    <source>
        <dbReference type="ARBA" id="ARBA00004177"/>
    </source>
</evidence>
<comment type="subcellular location">
    <subcellularLocation>
        <location evidence="2">Endosome</location>
    </subcellularLocation>
    <subcellularLocation>
        <location evidence="1">Vacuole membrane</location>
        <topology evidence="1">Peripheral membrane protein</topology>
    </subcellularLocation>
</comment>
<dbReference type="Pfam" id="PF00787">
    <property type="entry name" value="PX"/>
    <property type="match status" value="1"/>
</dbReference>
<proteinExistence type="inferred from homology"/>
<evidence type="ECO:0000313" key="15">
    <source>
        <dbReference type="Proteomes" id="UP001302367"/>
    </source>
</evidence>
<organism evidence="12 14">
    <name type="scientific">Cercospora beticola</name>
    <name type="common">Sugarbeet leaf spot fungus</name>
    <dbReference type="NCBI Taxonomy" id="122368"/>
    <lineage>
        <taxon>Eukaryota</taxon>
        <taxon>Fungi</taxon>
        <taxon>Dikarya</taxon>
        <taxon>Ascomycota</taxon>
        <taxon>Pezizomycotina</taxon>
        <taxon>Dothideomycetes</taxon>
        <taxon>Dothideomycetidae</taxon>
        <taxon>Mycosphaerellales</taxon>
        <taxon>Mycosphaerellaceae</taxon>
        <taxon>Cercospora</taxon>
    </lineage>
</organism>
<dbReference type="AlphaFoldDB" id="A0A2G5HLG6"/>
<keyword evidence="6" id="KW-0472">Membrane</keyword>
<keyword evidence="5" id="KW-0967">Endosome</keyword>
<evidence type="ECO:0000256" key="7">
    <source>
        <dbReference type="ARBA" id="ARBA00033728"/>
    </source>
</evidence>
<comment type="similarity">
    <text evidence="3">Belongs to the YPT35 family.</text>
</comment>
<evidence type="ECO:0000313" key="12">
    <source>
        <dbReference type="EMBL" id="PIA93052.1"/>
    </source>
</evidence>
<dbReference type="InterPro" id="IPR036871">
    <property type="entry name" value="PX_dom_sf"/>
</dbReference>
<comment type="function">
    <text evidence="7">Recruits the lipid transfer protein VPS13 to endosomal and vacuolar membranes.</text>
</comment>
<dbReference type="PROSITE" id="PS50195">
    <property type="entry name" value="PX"/>
    <property type="match status" value="1"/>
</dbReference>
<protein>
    <recommendedName>
        <fullName evidence="8">Endosomal/vacuolar adapter protein YPT35</fullName>
    </recommendedName>
    <alternativeName>
        <fullName evidence="9">PX domain-containing protein YPT35</fullName>
    </alternativeName>
</protein>
<evidence type="ECO:0000256" key="4">
    <source>
        <dbReference type="ARBA" id="ARBA00022554"/>
    </source>
</evidence>
<accession>A0A2G5HLG6</accession>
<evidence type="ECO:0000256" key="3">
    <source>
        <dbReference type="ARBA" id="ARBA00007426"/>
    </source>
</evidence>
<dbReference type="SUPFAM" id="SSF64268">
    <property type="entry name" value="PX domain"/>
    <property type="match status" value="1"/>
</dbReference>
<gene>
    <name evidence="12" type="ORF">CB0940_04634</name>
    <name evidence="13" type="ORF">RHO25_006526</name>
</gene>
<evidence type="ECO:0000256" key="1">
    <source>
        <dbReference type="ARBA" id="ARBA00004148"/>
    </source>
</evidence>
<evidence type="ECO:0000259" key="11">
    <source>
        <dbReference type="PROSITE" id="PS50195"/>
    </source>
</evidence>
<dbReference type="CDD" id="cd07280">
    <property type="entry name" value="PX_YPT35"/>
    <property type="match status" value="1"/>
</dbReference>
<dbReference type="GO" id="GO:0010008">
    <property type="term" value="C:endosome membrane"/>
    <property type="evidence" value="ECO:0007669"/>
    <property type="project" value="UniProtKB-SubCell"/>
</dbReference>
<dbReference type="SMART" id="SM00312">
    <property type="entry name" value="PX"/>
    <property type="match status" value="1"/>
</dbReference>
<feature type="domain" description="PX" evidence="11">
    <location>
        <begin position="93"/>
        <end position="203"/>
    </location>
</feature>
<dbReference type="InterPro" id="IPR001683">
    <property type="entry name" value="PX_dom"/>
</dbReference>